<comment type="subcellular location">
    <subcellularLocation>
        <location evidence="2">Bacterial flagellum basal body</location>
    </subcellularLocation>
    <subcellularLocation>
        <location evidence="3">Membrane</location>
    </subcellularLocation>
</comment>
<evidence type="ECO:0000256" key="8">
    <source>
        <dbReference type="SAM" id="MobiDB-lite"/>
    </source>
</evidence>
<feature type="compositionally biased region" description="Low complexity" evidence="8">
    <location>
        <begin position="177"/>
        <end position="196"/>
    </location>
</feature>
<gene>
    <name evidence="10" type="ORF">C0V70_18330</name>
</gene>
<dbReference type="RefSeq" id="WP_102245313.1">
    <property type="nucleotide sequence ID" value="NZ_CP025704.1"/>
</dbReference>
<evidence type="ECO:0000256" key="7">
    <source>
        <dbReference type="ARBA" id="ARBA00023143"/>
    </source>
</evidence>
<keyword evidence="5 9" id="KW-0732">Signal</keyword>
<comment type="similarity">
    <text evidence="4">Belongs to the FlgH family.</text>
</comment>
<evidence type="ECO:0000313" key="11">
    <source>
        <dbReference type="Proteomes" id="UP000235584"/>
    </source>
</evidence>
<accession>A0A2K9NYF3</accession>
<dbReference type="GO" id="GO:0016020">
    <property type="term" value="C:membrane"/>
    <property type="evidence" value="ECO:0007669"/>
    <property type="project" value="UniProtKB-SubCell"/>
</dbReference>
<dbReference type="EMBL" id="CP025704">
    <property type="protein sequence ID" value="AUO00026.1"/>
    <property type="molecule type" value="Genomic_DNA"/>
</dbReference>
<evidence type="ECO:0000313" key="10">
    <source>
        <dbReference type="EMBL" id="AUO00026.1"/>
    </source>
</evidence>
<dbReference type="GO" id="GO:0003774">
    <property type="term" value="F:cytoskeletal motor activity"/>
    <property type="evidence" value="ECO:0007669"/>
    <property type="project" value="InterPro"/>
</dbReference>
<keyword evidence="11" id="KW-1185">Reference proteome</keyword>
<evidence type="ECO:0000256" key="5">
    <source>
        <dbReference type="ARBA" id="ARBA00022729"/>
    </source>
</evidence>
<feature type="region of interest" description="Disordered" evidence="8">
    <location>
        <begin position="161"/>
        <end position="198"/>
    </location>
</feature>
<evidence type="ECO:0000256" key="3">
    <source>
        <dbReference type="ARBA" id="ARBA00004370"/>
    </source>
</evidence>
<evidence type="ECO:0000256" key="4">
    <source>
        <dbReference type="ARBA" id="ARBA00006929"/>
    </source>
</evidence>
<reference evidence="10 11" key="1">
    <citation type="submission" date="2018-01" db="EMBL/GenBank/DDBJ databases">
        <title>Complete genome sequence of Bacteriovorax stolpii DSM12778.</title>
        <authorList>
            <person name="Tang B."/>
            <person name="Chang J."/>
        </authorList>
    </citation>
    <scope>NUCLEOTIDE SEQUENCE [LARGE SCALE GENOMIC DNA]</scope>
    <source>
        <strain evidence="10 11">DSM 12778</strain>
    </source>
</reference>
<keyword evidence="7" id="KW-0975">Bacterial flagellum</keyword>
<evidence type="ECO:0000256" key="1">
    <source>
        <dbReference type="ARBA" id="ARBA00002591"/>
    </source>
</evidence>
<keyword evidence="6" id="KW-0472">Membrane</keyword>
<evidence type="ECO:0000256" key="2">
    <source>
        <dbReference type="ARBA" id="ARBA00004117"/>
    </source>
</evidence>
<organism evidence="10 11">
    <name type="scientific">Bacteriovorax stolpii</name>
    <name type="common">Bdellovibrio stolpii</name>
    <dbReference type="NCBI Taxonomy" id="960"/>
    <lineage>
        <taxon>Bacteria</taxon>
        <taxon>Pseudomonadati</taxon>
        <taxon>Bdellovibrionota</taxon>
        <taxon>Bacteriovoracia</taxon>
        <taxon>Bacteriovoracales</taxon>
        <taxon>Bacteriovoracaceae</taxon>
        <taxon>Bacteriovorax</taxon>
    </lineage>
</organism>
<dbReference type="InterPro" id="IPR000527">
    <property type="entry name" value="Flag_Lring"/>
</dbReference>
<proteinExistence type="inferred from homology"/>
<feature type="chain" id="PRO_5043960635" evidence="9">
    <location>
        <begin position="23"/>
        <end position="263"/>
    </location>
</feature>
<dbReference type="Proteomes" id="UP000235584">
    <property type="component" value="Chromosome"/>
</dbReference>
<name>A0A2K9NYF3_BACTC</name>
<evidence type="ECO:0000256" key="6">
    <source>
        <dbReference type="ARBA" id="ARBA00023136"/>
    </source>
</evidence>
<protein>
    <submittedName>
        <fullName evidence="10">Uncharacterized protein</fullName>
    </submittedName>
</protein>
<dbReference type="AlphaFoldDB" id="A0A2K9NYF3"/>
<dbReference type="Pfam" id="PF02107">
    <property type="entry name" value="FlgH"/>
    <property type="match status" value="1"/>
</dbReference>
<feature type="signal peptide" evidence="9">
    <location>
        <begin position="1"/>
        <end position="22"/>
    </location>
</feature>
<dbReference type="OrthoDB" id="5291864at2"/>
<evidence type="ECO:0000256" key="9">
    <source>
        <dbReference type="SAM" id="SignalP"/>
    </source>
</evidence>
<dbReference type="GO" id="GO:0071973">
    <property type="term" value="P:bacterial-type flagellum-dependent cell motility"/>
    <property type="evidence" value="ECO:0007669"/>
    <property type="project" value="InterPro"/>
</dbReference>
<comment type="function">
    <text evidence="1">Assembles around the rod to form the L-ring and probably protects the motor/basal body from shearing forces during rotation.</text>
</comment>
<sequence length="263" mass="29338">MKMRNAILLSSLTLFASCSSFMDGMYRDLDRQERVYADEEEQNQPYPDQFDQYRKNTKRRTSSVYNKPGRNRGDTVSTGSQRILNPEVKRQYQDERVALKRTTASDLTDNGNDGSLWGSADPNAFLFATSKSKSSGDIIQINVLAKLRNEITLELKRAFPDNPYEAKPAGDEKKADAAAPAPTTAAAKPADAATDANSTDKISGVVVEEINREHLLIKGRKNVLYKNRKRMVEVQALVSRKDITDDDVVNSDSIIESNVSVVR</sequence>
<dbReference type="PROSITE" id="PS51257">
    <property type="entry name" value="PROKAR_LIPOPROTEIN"/>
    <property type="match status" value="1"/>
</dbReference>
<dbReference type="KEGG" id="bsto:C0V70_18330"/>
<feature type="region of interest" description="Disordered" evidence="8">
    <location>
        <begin position="38"/>
        <end position="79"/>
    </location>
</feature>
<dbReference type="GO" id="GO:0009427">
    <property type="term" value="C:bacterial-type flagellum basal body, distal rod, L ring"/>
    <property type="evidence" value="ECO:0007669"/>
    <property type="project" value="InterPro"/>
</dbReference>